<feature type="chain" id="PRO_5008571071" evidence="1">
    <location>
        <begin position="25"/>
        <end position="208"/>
    </location>
</feature>
<accession>A0A1B4V039</accession>
<evidence type="ECO:0000313" key="3">
    <source>
        <dbReference type="Proteomes" id="UP000218899"/>
    </source>
</evidence>
<feature type="signal peptide" evidence="1">
    <location>
        <begin position="1"/>
        <end position="24"/>
    </location>
</feature>
<dbReference type="OrthoDB" id="6759120at2"/>
<sequence length="208" mass="22216">MKSNPTTLSALFGLVLLVTTPGHAGETLTLGTATVPNRISGYTGDKKVADAFYGVKQILWEEDNDKPCYLNVQAKKLSSPEGKVAEISICKGGAGNKKIVELTVDDHYARGIAVCTTDRKDSSDNRLKGIRLYAAEVEPDGKVIALNAFEKNEHTNCAKWHPAVYCPSGHIANAVYAYYKGGSKGGYFTGLGLKCAKVITASDTARGN</sequence>
<dbReference type="KEGG" id="sva:SVA_0214"/>
<protein>
    <submittedName>
        <fullName evidence="2">Uncharacterized protein</fullName>
    </submittedName>
</protein>
<name>A0A1B4V039_9GAMM</name>
<proteinExistence type="predicted"/>
<evidence type="ECO:0000313" key="2">
    <source>
        <dbReference type="EMBL" id="BAU46796.1"/>
    </source>
</evidence>
<keyword evidence="3" id="KW-1185">Reference proteome</keyword>
<dbReference type="Proteomes" id="UP000218899">
    <property type="component" value="Chromosome"/>
</dbReference>
<dbReference type="RefSeq" id="WP_096457542.1">
    <property type="nucleotide sequence ID" value="NZ_AP014936.1"/>
</dbReference>
<keyword evidence="1" id="KW-0732">Signal</keyword>
<evidence type="ECO:0000256" key="1">
    <source>
        <dbReference type="SAM" id="SignalP"/>
    </source>
</evidence>
<dbReference type="EMBL" id="AP014936">
    <property type="protein sequence ID" value="BAU46796.1"/>
    <property type="molecule type" value="Genomic_DNA"/>
</dbReference>
<reference evidence="2 3" key="1">
    <citation type="submission" date="2015-08" db="EMBL/GenBank/DDBJ databases">
        <title>Complete genome sequence of Sulfurifustis variabilis.</title>
        <authorList>
            <person name="Miura A."/>
            <person name="Kojima H."/>
            <person name="Fukui M."/>
        </authorList>
    </citation>
    <scope>NUCLEOTIDE SEQUENCE [LARGE SCALE GENOMIC DNA]</scope>
    <source>
        <strain evidence="3">skN76</strain>
    </source>
</reference>
<organism evidence="2 3">
    <name type="scientific">Sulfurifustis variabilis</name>
    <dbReference type="NCBI Taxonomy" id="1675686"/>
    <lineage>
        <taxon>Bacteria</taxon>
        <taxon>Pseudomonadati</taxon>
        <taxon>Pseudomonadota</taxon>
        <taxon>Gammaproteobacteria</taxon>
        <taxon>Acidiferrobacterales</taxon>
        <taxon>Acidiferrobacteraceae</taxon>
        <taxon>Sulfurifustis</taxon>
    </lineage>
</organism>
<gene>
    <name evidence="2" type="ORF">SVA_0214</name>
</gene>
<dbReference type="AlphaFoldDB" id="A0A1B4V039"/>